<evidence type="ECO:0000313" key="5">
    <source>
        <dbReference type="EMBL" id="MBB6142665.1"/>
    </source>
</evidence>
<accession>A0A841JQG6</accession>
<dbReference type="GO" id="GO:0016987">
    <property type="term" value="F:sigma factor activity"/>
    <property type="evidence" value="ECO:0007669"/>
    <property type="project" value="UniProtKB-KW"/>
</dbReference>
<dbReference type="GO" id="GO:0006352">
    <property type="term" value="P:DNA-templated transcription initiation"/>
    <property type="evidence" value="ECO:0007669"/>
    <property type="project" value="InterPro"/>
</dbReference>
<keyword evidence="6" id="KW-1185">Reference proteome</keyword>
<dbReference type="SUPFAM" id="SSF88659">
    <property type="entry name" value="Sigma3 and sigma4 domains of RNA polymerase sigma factors"/>
    <property type="match status" value="1"/>
</dbReference>
<evidence type="ECO:0000259" key="4">
    <source>
        <dbReference type="Pfam" id="PF07638"/>
    </source>
</evidence>
<dbReference type="Pfam" id="PF07638">
    <property type="entry name" value="Sigma70_ECF"/>
    <property type="match status" value="1"/>
</dbReference>
<evidence type="ECO:0000256" key="2">
    <source>
        <dbReference type="ARBA" id="ARBA00023082"/>
    </source>
</evidence>
<organism evidence="5 6">
    <name type="scientific">Silvibacterium bohemicum</name>
    <dbReference type="NCBI Taxonomy" id="1577686"/>
    <lineage>
        <taxon>Bacteria</taxon>
        <taxon>Pseudomonadati</taxon>
        <taxon>Acidobacteriota</taxon>
        <taxon>Terriglobia</taxon>
        <taxon>Terriglobales</taxon>
        <taxon>Acidobacteriaceae</taxon>
        <taxon>Silvibacterium</taxon>
    </lineage>
</organism>
<evidence type="ECO:0000256" key="3">
    <source>
        <dbReference type="ARBA" id="ARBA00023163"/>
    </source>
</evidence>
<dbReference type="EMBL" id="JACHEK010000001">
    <property type="protein sequence ID" value="MBB6142665.1"/>
    <property type="molecule type" value="Genomic_DNA"/>
</dbReference>
<dbReference type="InterPro" id="IPR011517">
    <property type="entry name" value="RNA_pol_sigma70_ECF-like"/>
</dbReference>
<gene>
    <name evidence="5" type="ORF">HNQ77_000603</name>
</gene>
<reference evidence="5 6" key="1">
    <citation type="submission" date="2020-08" db="EMBL/GenBank/DDBJ databases">
        <title>Genomic Encyclopedia of Type Strains, Phase IV (KMG-IV): sequencing the most valuable type-strain genomes for metagenomic binning, comparative biology and taxonomic classification.</title>
        <authorList>
            <person name="Goeker M."/>
        </authorList>
    </citation>
    <scope>NUCLEOTIDE SEQUENCE [LARGE SCALE GENOMIC DNA]</scope>
    <source>
        <strain evidence="5 6">DSM 103733</strain>
    </source>
</reference>
<proteinExistence type="predicted"/>
<keyword evidence="3" id="KW-0804">Transcription</keyword>
<dbReference type="NCBIfam" id="TIGR02999">
    <property type="entry name" value="Sig-70_X6"/>
    <property type="match status" value="1"/>
</dbReference>
<dbReference type="InterPro" id="IPR039425">
    <property type="entry name" value="RNA_pol_sigma-70-like"/>
</dbReference>
<evidence type="ECO:0000256" key="1">
    <source>
        <dbReference type="ARBA" id="ARBA00023015"/>
    </source>
</evidence>
<dbReference type="OrthoDB" id="118280at2"/>
<dbReference type="AlphaFoldDB" id="A0A841JQG6"/>
<dbReference type="Proteomes" id="UP000538666">
    <property type="component" value="Unassembled WGS sequence"/>
</dbReference>
<dbReference type="RefSeq" id="WP_050057862.1">
    <property type="nucleotide sequence ID" value="NZ_JACHEK010000001.1"/>
</dbReference>
<keyword evidence="2" id="KW-0731">Sigma factor</keyword>
<dbReference type="PANTHER" id="PTHR43133">
    <property type="entry name" value="RNA POLYMERASE ECF-TYPE SIGMA FACTO"/>
    <property type="match status" value="1"/>
</dbReference>
<feature type="domain" description="RNA polymerase sigma-70 ECF-like HTH" evidence="4">
    <location>
        <begin position="6"/>
        <end position="185"/>
    </location>
</feature>
<comment type="caution">
    <text evidence="5">The sequence shown here is derived from an EMBL/GenBank/DDBJ whole genome shotgun (WGS) entry which is preliminary data.</text>
</comment>
<dbReference type="NCBIfam" id="TIGR02937">
    <property type="entry name" value="sigma70-ECF"/>
    <property type="match status" value="1"/>
</dbReference>
<dbReference type="InterPro" id="IPR013324">
    <property type="entry name" value="RNA_pol_sigma_r3/r4-like"/>
</dbReference>
<evidence type="ECO:0000313" key="6">
    <source>
        <dbReference type="Proteomes" id="UP000538666"/>
    </source>
</evidence>
<dbReference type="InterPro" id="IPR014284">
    <property type="entry name" value="RNA_pol_sigma-70_dom"/>
</dbReference>
<keyword evidence="1" id="KW-0805">Transcription regulation</keyword>
<sequence>MASGSGDVTQLLKAMHAGDTAAADNLLPLIYSELHTLAKAYMRRERPEHTLQATALINEAYLRLAGEDIDWNSRAHFIGLAAHLMRQILVDHARAHAAQRRAGGFHRVEMKDDLAISPERLEEVAFVDEALTRLAAINPRHAQVVEMRYFGGLSVEQIAHVLGIAPRSVKRDWSLARIWLFRELKPVHGSGVAAPKVDG</sequence>
<name>A0A841JQG6_9BACT</name>
<dbReference type="Gene3D" id="1.10.10.10">
    <property type="entry name" value="Winged helix-like DNA-binding domain superfamily/Winged helix DNA-binding domain"/>
    <property type="match status" value="1"/>
</dbReference>
<dbReference type="PANTHER" id="PTHR43133:SF39">
    <property type="entry name" value="SIMILAR TO RNA POLYMERASE SIGMA-E FACTOR"/>
    <property type="match status" value="1"/>
</dbReference>
<dbReference type="InterPro" id="IPR053812">
    <property type="entry name" value="HTH_Sigma70_ECF-like"/>
</dbReference>
<protein>
    <submittedName>
        <fullName evidence="5">RNA polymerase sigma factor (TIGR02999 family)</fullName>
    </submittedName>
</protein>
<dbReference type="InterPro" id="IPR036388">
    <property type="entry name" value="WH-like_DNA-bd_sf"/>
</dbReference>